<accession>A0A0X8JIB7</accession>
<keyword evidence="10 11" id="KW-0472">Membrane</keyword>
<evidence type="ECO:0000256" key="1">
    <source>
        <dbReference type="ARBA" id="ARBA00022448"/>
    </source>
</evidence>
<evidence type="ECO:0000256" key="8">
    <source>
        <dbReference type="ARBA" id="ARBA00022989"/>
    </source>
</evidence>
<evidence type="ECO:0000256" key="6">
    <source>
        <dbReference type="ARBA" id="ARBA00022840"/>
    </source>
</evidence>
<dbReference type="EMBL" id="CP014229">
    <property type="protein sequence ID" value="AMD89348.1"/>
    <property type="molecule type" value="Genomic_DNA"/>
</dbReference>
<comment type="subcellular location">
    <subcellularLocation>
        <location evidence="11">Cell membrane</location>
        <topology evidence="11">Single-pass membrane protein</topology>
    </subcellularLocation>
</comment>
<dbReference type="Proteomes" id="UP000069241">
    <property type="component" value="Chromosome"/>
</dbReference>
<evidence type="ECO:0000256" key="7">
    <source>
        <dbReference type="ARBA" id="ARBA00022958"/>
    </source>
</evidence>
<dbReference type="GO" id="GO:0005886">
    <property type="term" value="C:plasma membrane"/>
    <property type="evidence" value="ECO:0007669"/>
    <property type="project" value="UniProtKB-SubCell"/>
</dbReference>
<evidence type="ECO:0000256" key="9">
    <source>
        <dbReference type="ARBA" id="ARBA00023065"/>
    </source>
</evidence>
<comment type="function">
    <text evidence="11">Part of the high-affinity ATP-driven potassium transport (or Kdp) system, which catalyzes the hydrolysis of ATP coupled with the electrogenic transport of potassium into the cytoplasm. This subunit acts as a catalytic chaperone that increases the ATP-binding affinity of the ATP-hydrolyzing subunit KdpB by the formation of a transient KdpB/KdpC/ATP ternary complex.</text>
</comment>
<keyword evidence="8 11" id="KW-1133">Transmembrane helix</keyword>
<dbReference type="AlphaFoldDB" id="A0A0X8JIB7"/>
<gene>
    <name evidence="11" type="primary">kdpC</name>
    <name evidence="12" type="ORF">AXF13_04040</name>
</gene>
<dbReference type="PANTHER" id="PTHR30042:SF2">
    <property type="entry name" value="POTASSIUM-TRANSPORTING ATPASE KDPC SUBUNIT"/>
    <property type="match status" value="1"/>
</dbReference>
<keyword evidence="5 11" id="KW-0547">Nucleotide-binding</keyword>
<dbReference type="HAMAP" id="MF_00276">
    <property type="entry name" value="KdpC"/>
    <property type="match status" value="1"/>
</dbReference>
<dbReference type="KEGG" id="dfi:AXF13_04040"/>
<feature type="transmembrane region" description="Helical" evidence="11">
    <location>
        <begin position="12"/>
        <end position="38"/>
    </location>
</feature>
<dbReference type="InterPro" id="IPR003820">
    <property type="entry name" value="KdpC"/>
</dbReference>
<evidence type="ECO:0000256" key="4">
    <source>
        <dbReference type="ARBA" id="ARBA00022692"/>
    </source>
</evidence>
<keyword evidence="1 11" id="KW-0813">Transport</keyword>
<dbReference type="NCBIfam" id="TIGR00681">
    <property type="entry name" value="kdpC"/>
    <property type="match status" value="1"/>
</dbReference>
<evidence type="ECO:0000256" key="10">
    <source>
        <dbReference type="ARBA" id="ARBA00023136"/>
    </source>
</evidence>
<protein>
    <recommendedName>
        <fullName evidence="11">Potassium-transporting ATPase KdpC subunit</fullName>
    </recommendedName>
    <alternativeName>
        <fullName evidence="11">ATP phosphohydrolase [potassium-transporting] C chain</fullName>
    </alternativeName>
    <alternativeName>
        <fullName evidence="11">Potassium-binding and translocating subunit C</fullName>
    </alternativeName>
    <alternativeName>
        <fullName evidence="11">Potassium-translocating ATPase C chain</fullName>
    </alternativeName>
</protein>
<evidence type="ECO:0000313" key="12">
    <source>
        <dbReference type="EMBL" id="AMD89348.1"/>
    </source>
</evidence>
<keyword evidence="4 11" id="KW-0812">Transmembrane</keyword>
<dbReference type="RefSeq" id="WP_062251737.1">
    <property type="nucleotide sequence ID" value="NZ_CP014229.1"/>
</dbReference>
<keyword evidence="6 11" id="KW-0067">ATP-binding</keyword>
<proteinExistence type="inferred from homology"/>
<dbReference type="Pfam" id="PF02669">
    <property type="entry name" value="KdpC"/>
    <property type="match status" value="1"/>
</dbReference>
<dbReference type="PIRSF" id="PIRSF001296">
    <property type="entry name" value="K_ATPase_KdpC"/>
    <property type="match status" value="1"/>
</dbReference>
<evidence type="ECO:0000256" key="11">
    <source>
        <dbReference type="HAMAP-Rule" id="MF_00276"/>
    </source>
</evidence>
<keyword evidence="2 11" id="KW-1003">Cell membrane</keyword>
<evidence type="ECO:0000256" key="5">
    <source>
        <dbReference type="ARBA" id="ARBA00022741"/>
    </source>
</evidence>
<organism evidence="12 13">
    <name type="scientific">Desulfovibrio fairfieldensis</name>
    <dbReference type="NCBI Taxonomy" id="44742"/>
    <lineage>
        <taxon>Bacteria</taxon>
        <taxon>Pseudomonadati</taxon>
        <taxon>Thermodesulfobacteriota</taxon>
        <taxon>Desulfovibrionia</taxon>
        <taxon>Desulfovibrionales</taxon>
        <taxon>Desulfovibrionaceae</taxon>
        <taxon>Desulfovibrio</taxon>
    </lineage>
</organism>
<keyword evidence="3 11" id="KW-0633">Potassium transport</keyword>
<evidence type="ECO:0000256" key="2">
    <source>
        <dbReference type="ARBA" id="ARBA00022475"/>
    </source>
</evidence>
<evidence type="ECO:0000313" key="13">
    <source>
        <dbReference type="Proteomes" id="UP000069241"/>
    </source>
</evidence>
<reference evidence="13" key="1">
    <citation type="submission" date="2016-02" db="EMBL/GenBank/DDBJ databases">
        <authorList>
            <person name="Holder M.E."/>
            <person name="Ajami N.J."/>
            <person name="Petrosino J.F."/>
        </authorList>
    </citation>
    <scope>NUCLEOTIDE SEQUENCE [LARGE SCALE GENOMIC DNA]</scope>
    <source>
        <strain evidence="13">CCUG 45958</strain>
    </source>
</reference>
<keyword evidence="7 11" id="KW-0630">Potassium</keyword>
<keyword evidence="9 11" id="KW-0406">Ion transport</keyword>
<dbReference type="GO" id="GO:0005524">
    <property type="term" value="F:ATP binding"/>
    <property type="evidence" value="ECO:0007669"/>
    <property type="project" value="UniProtKB-UniRule"/>
</dbReference>
<comment type="similarity">
    <text evidence="11">Belongs to the KdpC family.</text>
</comment>
<name>A0A0X8JIB7_9BACT</name>
<evidence type="ECO:0000256" key="3">
    <source>
        <dbReference type="ARBA" id="ARBA00022538"/>
    </source>
</evidence>
<dbReference type="GO" id="GO:0008556">
    <property type="term" value="F:P-type potassium transmembrane transporter activity"/>
    <property type="evidence" value="ECO:0007669"/>
    <property type="project" value="InterPro"/>
</dbReference>
<sequence>MTTELTGNWGAQFAACLRLMLVSAVILCVLYPLVILAVGRTFTPWTAAGSLLLNERGQVVGSAQIAQAFTRPEYFWPRPSAVDYAANATGGSNLSPAGDALRERALESLKSLEATPQRKVPADLVTASGSGMDPHITLKAAHWQAERVARARGLEPSDVVELADSLAETPGGVLNSAPLVNVLKLNMALDHLSGTIDAGSMSAPLEQGR</sequence>
<comment type="subunit">
    <text evidence="11">The system is composed of three essential subunits: KdpA, KdpB and KdpC.</text>
</comment>
<dbReference type="PANTHER" id="PTHR30042">
    <property type="entry name" value="POTASSIUM-TRANSPORTING ATPASE C CHAIN"/>
    <property type="match status" value="1"/>
</dbReference>
<keyword evidence="13" id="KW-1185">Reference proteome</keyword>
<dbReference type="STRING" id="44742.AXF13_04040"/>